<accession>A0A434AFN7</accession>
<dbReference type="Gene3D" id="3.90.470.20">
    <property type="entry name" value="4'-phosphopantetheinyl transferase domain"/>
    <property type="match status" value="2"/>
</dbReference>
<reference evidence="4 5" key="1">
    <citation type="submission" date="2018-11" db="EMBL/GenBank/DDBJ databases">
        <title>Parancylomarina longa gen. nov., sp. nov., isolated from sediments of southern Okinawa.</title>
        <authorList>
            <person name="Fu T."/>
        </authorList>
    </citation>
    <scope>NUCLEOTIDE SEQUENCE [LARGE SCALE GENOMIC DNA]</scope>
    <source>
        <strain evidence="4 5">T3-2 S1-C</strain>
    </source>
</reference>
<dbReference type="EMBL" id="RJJX01000026">
    <property type="protein sequence ID" value="RUT73180.1"/>
    <property type="molecule type" value="Genomic_DNA"/>
</dbReference>
<dbReference type="GO" id="GO:0008897">
    <property type="term" value="F:holo-[acyl-carrier-protein] synthase activity"/>
    <property type="evidence" value="ECO:0007669"/>
    <property type="project" value="InterPro"/>
</dbReference>
<dbReference type="RefSeq" id="WP_127344686.1">
    <property type="nucleotide sequence ID" value="NZ_RJJX01000026.1"/>
</dbReference>
<dbReference type="Proteomes" id="UP000282985">
    <property type="component" value="Unassembled WGS sequence"/>
</dbReference>
<dbReference type="GO" id="GO:0000287">
    <property type="term" value="F:magnesium ion binding"/>
    <property type="evidence" value="ECO:0007669"/>
    <property type="project" value="InterPro"/>
</dbReference>
<evidence type="ECO:0000256" key="1">
    <source>
        <dbReference type="ARBA" id="ARBA00010990"/>
    </source>
</evidence>
<dbReference type="InterPro" id="IPR008278">
    <property type="entry name" value="4-PPantetheinyl_Trfase_dom"/>
</dbReference>
<proteinExistence type="inferred from homology"/>
<dbReference type="PANTHER" id="PTHR12215:SF10">
    <property type="entry name" value="L-AMINOADIPATE-SEMIALDEHYDE DEHYDROGENASE-PHOSPHOPANTETHEINYL TRANSFERASE"/>
    <property type="match status" value="1"/>
</dbReference>
<evidence type="ECO:0000259" key="3">
    <source>
        <dbReference type="Pfam" id="PF01648"/>
    </source>
</evidence>
<dbReference type="InterPro" id="IPR050559">
    <property type="entry name" value="P-Pant_transferase_sf"/>
</dbReference>
<evidence type="ECO:0000256" key="2">
    <source>
        <dbReference type="ARBA" id="ARBA00022679"/>
    </source>
</evidence>
<dbReference type="InterPro" id="IPR037143">
    <property type="entry name" value="4-PPantetheinyl_Trfase_dom_sf"/>
</dbReference>
<dbReference type="PANTHER" id="PTHR12215">
    <property type="entry name" value="PHOSPHOPANTETHEINE TRANSFERASE"/>
    <property type="match status" value="1"/>
</dbReference>
<dbReference type="OrthoDB" id="1190494at2"/>
<evidence type="ECO:0000313" key="4">
    <source>
        <dbReference type="EMBL" id="RUT73180.1"/>
    </source>
</evidence>
<dbReference type="GO" id="GO:0019878">
    <property type="term" value="P:lysine biosynthetic process via aminoadipic acid"/>
    <property type="evidence" value="ECO:0007669"/>
    <property type="project" value="TreeGrafter"/>
</dbReference>
<name>A0A434AFN7_9BACT</name>
<comment type="similarity">
    <text evidence="1">Belongs to the P-Pant transferase superfamily. Gsp/Sfp/HetI/AcpT family.</text>
</comment>
<keyword evidence="2 4" id="KW-0808">Transferase</keyword>
<dbReference type="GO" id="GO:0005829">
    <property type="term" value="C:cytosol"/>
    <property type="evidence" value="ECO:0007669"/>
    <property type="project" value="TreeGrafter"/>
</dbReference>
<protein>
    <submittedName>
        <fullName evidence="4">4'-phosphopantetheinyl transferase superfamily protein</fullName>
    </submittedName>
</protein>
<dbReference type="AlphaFoldDB" id="A0A434AFN7"/>
<gene>
    <name evidence="4" type="ORF">DLK05_14485</name>
</gene>
<evidence type="ECO:0000313" key="5">
    <source>
        <dbReference type="Proteomes" id="UP000282985"/>
    </source>
</evidence>
<organism evidence="4 5">
    <name type="scientific">Ancylomarina longa</name>
    <dbReference type="NCBI Taxonomy" id="2487017"/>
    <lineage>
        <taxon>Bacteria</taxon>
        <taxon>Pseudomonadati</taxon>
        <taxon>Bacteroidota</taxon>
        <taxon>Bacteroidia</taxon>
        <taxon>Marinilabiliales</taxon>
        <taxon>Marinifilaceae</taxon>
        <taxon>Ancylomarina</taxon>
    </lineage>
</organism>
<comment type="caution">
    <text evidence="4">The sequence shown here is derived from an EMBL/GenBank/DDBJ whole genome shotgun (WGS) entry which is preliminary data.</text>
</comment>
<sequence>MPIIREIQINANCSLHLWKLDENLSELLPQVNLNDGDKNKLERFGSASRKLEFVATRVLLQKVAGASVQISHDINGKPHLISSDLDISITHTKNYVGIILGKNHEIALDMEYLSDRVHRIKTRFLSDQEIQNISKTDELVHLYQHWCAKECLIKFYGKKDVHLIKELKIDAFSPSDESFTGGVFRKDFQRIYTFHQLRLDDYLLVYACNKMAL</sequence>
<dbReference type="Pfam" id="PF01648">
    <property type="entry name" value="ACPS"/>
    <property type="match status" value="1"/>
</dbReference>
<feature type="domain" description="4'-phosphopantetheinyl transferase" evidence="3">
    <location>
        <begin position="106"/>
        <end position="206"/>
    </location>
</feature>
<keyword evidence="5" id="KW-1185">Reference proteome</keyword>
<dbReference type="SUPFAM" id="SSF56214">
    <property type="entry name" value="4'-phosphopantetheinyl transferase"/>
    <property type="match status" value="2"/>
</dbReference>